<dbReference type="Gene3D" id="3.40.50.300">
    <property type="entry name" value="P-loop containing nucleotide triphosphate hydrolases"/>
    <property type="match status" value="1"/>
</dbReference>
<protein>
    <submittedName>
        <fullName evidence="7">Cobalamin biosynthesis protein</fullName>
    </submittedName>
</protein>
<dbReference type="InterPro" id="IPR003495">
    <property type="entry name" value="CobW/HypB/UreG_nucleotide-bd"/>
</dbReference>
<dbReference type="GO" id="GO:0005737">
    <property type="term" value="C:cytoplasm"/>
    <property type="evidence" value="ECO:0007669"/>
    <property type="project" value="TreeGrafter"/>
</dbReference>
<feature type="domain" description="CobW C-terminal" evidence="6">
    <location>
        <begin position="236"/>
        <end position="323"/>
    </location>
</feature>
<evidence type="ECO:0000256" key="3">
    <source>
        <dbReference type="ARBA" id="ARBA00023186"/>
    </source>
</evidence>
<dbReference type="AlphaFoldDB" id="A0A167FKG7"/>
<dbReference type="Pfam" id="PF07683">
    <property type="entry name" value="CobW_C"/>
    <property type="match status" value="1"/>
</dbReference>
<comment type="caution">
    <text evidence="7">The sequence shown here is derived from an EMBL/GenBank/DDBJ whole genome shotgun (WGS) entry which is preliminary data.</text>
</comment>
<dbReference type="CDD" id="cd03112">
    <property type="entry name" value="CobW-like"/>
    <property type="match status" value="1"/>
</dbReference>
<evidence type="ECO:0000256" key="2">
    <source>
        <dbReference type="ARBA" id="ARBA00022801"/>
    </source>
</evidence>
<reference evidence="7 8" key="1">
    <citation type="submission" date="2016-02" db="EMBL/GenBank/DDBJ databases">
        <title>Paenibacillus sp. LPB0068, isolated from Crassostrea gigas.</title>
        <authorList>
            <person name="Shin S.-K."/>
            <person name="Yi H."/>
        </authorList>
    </citation>
    <scope>NUCLEOTIDE SEQUENCE [LARGE SCALE GENOMIC DNA]</scope>
    <source>
        <strain evidence="7 8">LPB0068</strain>
    </source>
</reference>
<evidence type="ECO:0000313" key="8">
    <source>
        <dbReference type="Proteomes" id="UP000077134"/>
    </source>
</evidence>
<comment type="similarity">
    <text evidence="4">Belongs to the SIMIBI class G3E GTPase family. ZNG1 subfamily.</text>
</comment>
<dbReference type="InterPro" id="IPR011629">
    <property type="entry name" value="CobW-like_C"/>
</dbReference>
<sequence length="326" mass="37293">MNLNTLSERVTPIYILSGFLGSGKTTLLQRMVTYWQEQGLRPAVIMNEIGDVNLEGALIEETVPMTEMLSGCICCTIRGDLSLEISNLIQKESPDVIVIEATGIANPMEILDGVTEAALYMRIDLKSVITVVDARHLLELYEHQQGKTYRLMQEQIRCASYLILNKVDRVSEEEQAKVKEILSRWNEYAPIIPSVRCDVDWVPLFGSDVHHLEHIMNREHEHEESHDHAHHSHDHVMVYTHYFKGPIDSQRFEELVNQLPREVYRAKGVMTFSDTTSRFLFQYAFREADFLKINPQGVVPDVVVFIGEHFSQAALKNALDELEKIG</sequence>
<evidence type="ECO:0000259" key="6">
    <source>
        <dbReference type="SMART" id="SM00833"/>
    </source>
</evidence>
<dbReference type="OrthoDB" id="9808822at2"/>
<evidence type="ECO:0000313" key="7">
    <source>
        <dbReference type="EMBL" id="OAB76653.1"/>
    </source>
</evidence>
<dbReference type="GO" id="GO:0016787">
    <property type="term" value="F:hydrolase activity"/>
    <property type="evidence" value="ECO:0007669"/>
    <property type="project" value="UniProtKB-KW"/>
</dbReference>
<name>A0A167FKG7_9BACL</name>
<dbReference type="SUPFAM" id="SSF52540">
    <property type="entry name" value="P-loop containing nucleoside triphosphate hydrolases"/>
    <property type="match status" value="1"/>
</dbReference>
<dbReference type="SMART" id="SM00833">
    <property type="entry name" value="CobW_C"/>
    <property type="match status" value="1"/>
</dbReference>
<gene>
    <name evidence="7" type="ORF">PNBC_04440</name>
</gene>
<proteinExistence type="inferred from homology"/>
<dbReference type="PANTHER" id="PTHR13748:SF62">
    <property type="entry name" value="COBW DOMAIN-CONTAINING PROTEIN"/>
    <property type="match status" value="1"/>
</dbReference>
<dbReference type="RefSeq" id="WP_068655568.1">
    <property type="nucleotide sequence ID" value="NZ_CP017770.1"/>
</dbReference>
<dbReference type="Pfam" id="PF02492">
    <property type="entry name" value="cobW"/>
    <property type="match status" value="1"/>
</dbReference>
<organism evidence="7 8">
    <name type="scientific">Paenibacillus crassostreae</name>
    <dbReference type="NCBI Taxonomy" id="1763538"/>
    <lineage>
        <taxon>Bacteria</taxon>
        <taxon>Bacillati</taxon>
        <taxon>Bacillota</taxon>
        <taxon>Bacilli</taxon>
        <taxon>Bacillales</taxon>
        <taxon>Paenibacillaceae</taxon>
        <taxon>Paenibacillus</taxon>
    </lineage>
</organism>
<keyword evidence="2" id="KW-0378">Hydrolase</keyword>
<dbReference type="PANTHER" id="PTHR13748">
    <property type="entry name" value="COBW-RELATED"/>
    <property type="match status" value="1"/>
</dbReference>
<dbReference type="SUPFAM" id="SSF90002">
    <property type="entry name" value="Hypothetical protein YjiA, C-terminal domain"/>
    <property type="match status" value="1"/>
</dbReference>
<evidence type="ECO:0000256" key="4">
    <source>
        <dbReference type="ARBA" id="ARBA00034320"/>
    </source>
</evidence>
<keyword evidence="8" id="KW-1185">Reference proteome</keyword>
<dbReference type="STRING" id="1763538.LPB68_20300"/>
<comment type="catalytic activity">
    <reaction evidence="5">
        <text>GTP + H2O = GDP + phosphate + H(+)</text>
        <dbReference type="Rhea" id="RHEA:19669"/>
        <dbReference type="ChEBI" id="CHEBI:15377"/>
        <dbReference type="ChEBI" id="CHEBI:15378"/>
        <dbReference type="ChEBI" id="CHEBI:37565"/>
        <dbReference type="ChEBI" id="CHEBI:43474"/>
        <dbReference type="ChEBI" id="CHEBI:58189"/>
    </reaction>
    <physiologicalReaction direction="left-to-right" evidence="5">
        <dbReference type="Rhea" id="RHEA:19670"/>
    </physiologicalReaction>
</comment>
<dbReference type="EMBL" id="LSFN01000005">
    <property type="protein sequence ID" value="OAB76653.1"/>
    <property type="molecule type" value="Genomic_DNA"/>
</dbReference>
<accession>A0A167FKG7</accession>
<evidence type="ECO:0000256" key="5">
    <source>
        <dbReference type="ARBA" id="ARBA00049117"/>
    </source>
</evidence>
<dbReference type="InterPro" id="IPR036627">
    <property type="entry name" value="CobW-likC_sf"/>
</dbReference>
<dbReference type="InterPro" id="IPR027417">
    <property type="entry name" value="P-loop_NTPase"/>
</dbReference>
<dbReference type="Gene3D" id="3.30.1220.10">
    <property type="entry name" value="CobW-like, C-terminal domain"/>
    <property type="match status" value="1"/>
</dbReference>
<dbReference type="KEGG" id="pcx:LPB68_20300"/>
<dbReference type="Proteomes" id="UP000077134">
    <property type="component" value="Unassembled WGS sequence"/>
</dbReference>
<keyword evidence="3" id="KW-0143">Chaperone</keyword>
<dbReference type="GO" id="GO:0000166">
    <property type="term" value="F:nucleotide binding"/>
    <property type="evidence" value="ECO:0007669"/>
    <property type="project" value="UniProtKB-KW"/>
</dbReference>
<dbReference type="InterPro" id="IPR051316">
    <property type="entry name" value="Zinc-reg_GTPase_activator"/>
</dbReference>
<keyword evidence="1" id="KW-0547">Nucleotide-binding</keyword>
<evidence type="ECO:0000256" key="1">
    <source>
        <dbReference type="ARBA" id="ARBA00022741"/>
    </source>
</evidence>